<evidence type="ECO:0000313" key="3">
    <source>
        <dbReference type="Proteomes" id="UP001345013"/>
    </source>
</evidence>
<comment type="caution">
    <text evidence="2">The sequence shown here is derived from an EMBL/GenBank/DDBJ whole genome shotgun (WGS) entry which is preliminary data.</text>
</comment>
<evidence type="ECO:0000313" key="2">
    <source>
        <dbReference type="EMBL" id="KAK5070325.1"/>
    </source>
</evidence>
<keyword evidence="3" id="KW-1185">Reference proteome</keyword>
<feature type="compositionally biased region" description="Polar residues" evidence="1">
    <location>
        <begin position="1"/>
        <end position="28"/>
    </location>
</feature>
<feature type="region of interest" description="Disordered" evidence="1">
    <location>
        <begin position="1"/>
        <end position="51"/>
    </location>
</feature>
<gene>
    <name evidence="2" type="ORF">LTR24_010664</name>
</gene>
<sequence>MPLPSESQTRTPEAVTAQVTLSSNLNTTPAAKPAEPKDADAPPPPSKPKYHVQSIDESYSIFGVDAIWQNQYAVPETDFIAFRKRYHCDIGAMILLVAGHVAQGLYGVISLNATPHMLVVVCGCERMRADLPAGMWDDPSG</sequence>
<evidence type="ECO:0000256" key="1">
    <source>
        <dbReference type="SAM" id="MobiDB-lite"/>
    </source>
</evidence>
<reference evidence="2 3" key="1">
    <citation type="submission" date="2023-08" db="EMBL/GenBank/DDBJ databases">
        <title>Black Yeasts Isolated from many extreme environments.</title>
        <authorList>
            <person name="Coleine C."/>
            <person name="Stajich J.E."/>
            <person name="Selbmann L."/>
        </authorList>
    </citation>
    <scope>NUCLEOTIDE SEQUENCE [LARGE SCALE GENOMIC DNA]</scope>
    <source>
        <strain evidence="2 3">CCFEE 5885</strain>
    </source>
</reference>
<accession>A0ABR0JV12</accession>
<name>A0ABR0JV12_9EURO</name>
<protein>
    <submittedName>
        <fullName evidence="2">Uncharacterized protein</fullName>
    </submittedName>
</protein>
<dbReference type="EMBL" id="JAVRRG010000405">
    <property type="protein sequence ID" value="KAK5070325.1"/>
    <property type="molecule type" value="Genomic_DNA"/>
</dbReference>
<organism evidence="2 3">
    <name type="scientific">Lithohypha guttulata</name>
    <dbReference type="NCBI Taxonomy" id="1690604"/>
    <lineage>
        <taxon>Eukaryota</taxon>
        <taxon>Fungi</taxon>
        <taxon>Dikarya</taxon>
        <taxon>Ascomycota</taxon>
        <taxon>Pezizomycotina</taxon>
        <taxon>Eurotiomycetes</taxon>
        <taxon>Chaetothyriomycetidae</taxon>
        <taxon>Chaetothyriales</taxon>
        <taxon>Trichomeriaceae</taxon>
        <taxon>Lithohypha</taxon>
    </lineage>
</organism>
<dbReference type="Proteomes" id="UP001345013">
    <property type="component" value="Unassembled WGS sequence"/>
</dbReference>
<proteinExistence type="predicted"/>